<dbReference type="InterPro" id="IPR036047">
    <property type="entry name" value="F-box-like_dom_sf"/>
</dbReference>
<dbReference type="PANTHER" id="PTHR38926">
    <property type="entry name" value="F-BOX DOMAIN CONTAINING PROTEIN, EXPRESSED"/>
    <property type="match status" value="1"/>
</dbReference>
<protein>
    <recommendedName>
        <fullName evidence="2">F-box domain-containing protein</fullName>
    </recommendedName>
</protein>
<dbReference type="Pfam" id="PF00646">
    <property type="entry name" value="F-box"/>
    <property type="match status" value="1"/>
</dbReference>
<dbReference type="InterPro" id="IPR001810">
    <property type="entry name" value="F-box_dom"/>
</dbReference>
<evidence type="ECO:0000313" key="4">
    <source>
        <dbReference type="Proteomes" id="UP001527925"/>
    </source>
</evidence>
<dbReference type="SUPFAM" id="SSF52047">
    <property type="entry name" value="RNI-like"/>
    <property type="match status" value="1"/>
</dbReference>
<dbReference type="Proteomes" id="UP001527925">
    <property type="component" value="Unassembled WGS sequence"/>
</dbReference>
<feature type="compositionally biased region" description="Acidic residues" evidence="1">
    <location>
        <begin position="198"/>
        <end position="214"/>
    </location>
</feature>
<evidence type="ECO:0000259" key="2">
    <source>
        <dbReference type="PROSITE" id="PS50181"/>
    </source>
</evidence>
<accession>A0ABR4N7M0</accession>
<dbReference type="SMART" id="SM00256">
    <property type="entry name" value="FBOX"/>
    <property type="match status" value="1"/>
</dbReference>
<proteinExistence type="predicted"/>
<organism evidence="3 4">
    <name type="scientific">Polyrhizophydium stewartii</name>
    <dbReference type="NCBI Taxonomy" id="2732419"/>
    <lineage>
        <taxon>Eukaryota</taxon>
        <taxon>Fungi</taxon>
        <taxon>Fungi incertae sedis</taxon>
        <taxon>Chytridiomycota</taxon>
        <taxon>Chytridiomycota incertae sedis</taxon>
        <taxon>Chytridiomycetes</taxon>
        <taxon>Rhizophydiales</taxon>
        <taxon>Rhizophydiales incertae sedis</taxon>
        <taxon>Polyrhizophydium</taxon>
    </lineage>
</organism>
<dbReference type="SUPFAM" id="SSF81383">
    <property type="entry name" value="F-box domain"/>
    <property type="match status" value="1"/>
</dbReference>
<keyword evidence="4" id="KW-1185">Reference proteome</keyword>
<gene>
    <name evidence="3" type="ORF">HK105_204906</name>
</gene>
<dbReference type="Gene3D" id="3.80.10.10">
    <property type="entry name" value="Ribonuclease Inhibitor"/>
    <property type="match status" value="2"/>
</dbReference>
<reference evidence="3 4" key="1">
    <citation type="submission" date="2023-09" db="EMBL/GenBank/DDBJ databases">
        <title>Pangenome analysis of Batrachochytrium dendrobatidis and related Chytrids.</title>
        <authorList>
            <person name="Yacoub M.N."/>
            <person name="Stajich J.E."/>
            <person name="James T.Y."/>
        </authorList>
    </citation>
    <scope>NUCLEOTIDE SEQUENCE [LARGE SCALE GENOMIC DNA]</scope>
    <source>
        <strain evidence="3 4">JEL0888</strain>
    </source>
</reference>
<name>A0ABR4N7M0_9FUNG</name>
<evidence type="ECO:0000313" key="3">
    <source>
        <dbReference type="EMBL" id="KAL2915504.1"/>
    </source>
</evidence>
<dbReference type="EMBL" id="JADGIZ020000023">
    <property type="protein sequence ID" value="KAL2915504.1"/>
    <property type="molecule type" value="Genomic_DNA"/>
</dbReference>
<feature type="domain" description="F-box" evidence="2">
    <location>
        <begin position="1"/>
        <end position="48"/>
    </location>
</feature>
<sequence>MSASLLPAELLCGVLDCIDVSQRLRLALVSRAWARAVSECRTLSLRPTPRMAAARLSDMIARFPRLQRLSLKLRSKDEDSMNALVLLASGFEGHSTLRSLEADTTAVIDGLPRCPQLRRLVIREDFTMPIPHILTMSEDGLTVLFVRLARTLDVLDVGCPLLWAVSRFGRLRLLRPAGAAGLLDAADAGDGSAADLAGESDDEGNDEDDNDDDTIATSETESIAECTTPLTTAPIKALAMRSLHTATARDFIGGWLRRHRLPELRSLDLLCDEARIWPSQLRTFSSAAPSLERLSLAGCQLEAASIHELAEALPRTLLSLKLTSCQLALGQAASSAENPAREVVMAIVASLSSLSDLEISHCRLHFDESGTASAAASIETAHMPERDRFNPTRSSLRRLALLGFGRLMPTAGFVVQFPLHALKLDDLSPFSLETSADGHEPGQFPANADLSWGLLCRHSPDLRELDLRFTRAMVSQADKAVAQPFIQQPQTQRLIHLRKLALYAPPSVGSVHRILGTSPLLEHVRLSYVPACGEDSMPILGPVNLPSLRTLAIHSHGPASRHTVQHLAELITASAKCLHELALNATQPINLASGSDGSGSDGDDADAVVETSHGRHDSAEYIRQGPLSASIAIQTGMDPAVTFVHPSTIQQKACRLGTLFLGRLARSCPSLRTLKLAGLVIDASGPSLVRLAETIGHTETSCNWSHTLETLEMVVSSLPVPGLAELLSACLGLQRLDLCVEHVHTEFSLCVRALAGAEREPARDADSLDARRELVCIEHAGQIRRHAWWIQECRVWTPSLRQERMRSRLLRRILQSRAARSAVGIQAAPGE</sequence>
<dbReference type="PANTHER" id="PTHR38926:SF5">
    <property type="entry name" value="F-BOX AND LEUCINE-RICH REPEAT PROTEIN 6"/>
    <property type="match status" value="1"/>
</dbReference>
<dbReference type="InterPro" id="IPR032675">
    <property type="entry name" value="LRR_dom_sf"/>
</dbReference>
<dbReference type="PROSITE" id="PS50181">
    <property type="entry name" value="FBOX"/>
    <property type="match status" value="1"/>
</dbReference>
<comment type="caution">
    <text evidence="3">The sequence shown here is derived from an EMBL/GenBank/DDBJ whole genome shotgun (WGS) entry which is preliminary data.</text>
</comment>
<feature type="region of interest" description="Disordered" evidence="1">
    <location>
        <begin position="189"/>
        <end position="220"/>
    </location>
</feature>
<evidence type="ECO:0000256" key="1">
    <source>
        <dbReference type="SAM" id="MobiDB-lite"/>
    </source>
</evidence>